<accession>A0A0A8YZ19</accession>
<dbReference type="EMBL" id="GBRH01270038">
    <property type="protein sequence ID" value="JAD27857.1"/>
    <property type="molecule type" value="Transcribed_RNA"/>
</dbReference>
<protein>
    <submittedName>
        <fullName evidence="1">Uncharacterized protein</fullName>
    </submittedName>
</protein>
<proteinExistence type="predicted"/>
<sequence>MMNYAVLCIWHAFGSWCPKTLLL</sequence>
<reference evidence="1" key="2">
    <citation type="journal article" date="2015" name="Data Brief">
        <title>Shoot transcriptome of the giant reed, Arundo donax.</title>
        <authorList>
            <person name="Barrero R.A."/>
            <person name="Guerrero F.D."/>
            <person name="Moolhuijzen P."/>
            <person name="Goolsby J.A."/>
            <person name="Tidwell J."/>
            <person name="Bellgard S.E."/>
            <person name="Bellgard M.I."/>
        </authorList>
    </citation>
    <scope>NUCLEOTIDE SEQUENCE</scope>
    <source>
        <tissue evidence="1">Shoot tissue taken approximately 20 cm above the soil surface</tissue>
    </source>
</reference>
<organism evidence="1">
    <name type="scientific">Arundo donax</name>
    <name type="common">Giant reed</name>
    <name type="synonym">Donax arundinaceus</name>
    <dbReference type="NCBI Taxonomy" id="35708"/>
    <lineage>
        <taxon>Eukaryota</taxon>
        <taxon>Viridiplantae</taxon>
        <taxon>Streptophyta</taxon>
        <taxon>Embryophyta</taxon>
        <taxon>Tracheophyta</taxon>
        <taxon>Spermatophyta</taxon>
        <taxon>Magnoliopsida</taxon>
        <taxon>Liliopsida</taxon>
        <taxon>Poales</taxon>
        <taxon>Poaceae</taxon>
        <taxon>PACMAD clade</taxon>
        <taxon>Arundinoideae</taxon>
        <taxon>Arundineae</taxon>
        <taxon>Arundo</taxon>
    </lineage>
</organism>
<dbReference type="AlphaFoldDB" id="A0A0A8YZ19"/>
<name>A0A0A8YZ19_ARUDO</name>
<evidence type="ECO:0000313" key="1">
    <source>
        <dbReference type="EMBL" id="JAD27857.1"/>
    </source>
</evidence>
<reference evidence="1" key="1">
    <citation type="submission" date="2014-09" db="EMBL/GenBank/DDBJ databases">
        <authorList>
            <person name="Magalhaes I.L.F."/>
            <person name="Oliveira U."/>
            <person name="Santos F.R."/>
            <person name="Vidigal T.H.D.A."/>
            <person name="Brescovit A.D."/>
            <person name="Santos A.J."/>
        </authorList>
    </citation>
    <scope>NUCLEOTIDE SEQUENCE</scope>
    <source>
        <tissue evidence="1">Shoot tissue taken approximately 20 cm above the soil surface</tissue>
    </source>
</reference>